<protein>
    <submittedName>
        <fullName evidence="11">Uncharacterized protein</fullName>
    </submittedName>
</protein>
<dbReference type="PROSITE" id="PS50089">
    <property type="entry name" value="ZF_RING_2"/>
    <property type="match status" value="1"/>
</dbReference>
<dbReference type="Pfam" id="PF01485">
    <property type="entry name" value="IBR"/>
    <property type="match status" value="1"/>
</dbReference>
<feature type="region of interest" description="Disordered" evidence="8">
    <location>
        <begin position="305"/>
        <end position="324"/>
    </location>
</feature>
<evidence type="ECO:0000256" key="4">
    <source>
        <dbReference type="ARBA" id="ARBA00022771"/>
    </source>
</evidence>
<feature type="domain" description="RING-type" evidence="10">
    <location>
        <begin position="545"/>
        <end position="761"/>
    </location>
</feature>
<dbReference type="InterPro" id="IPR001841">
    <property type="entry name" value="Znf_RING"/>
</dbReference>
<evidence type="ECO:0000256" key="5">
    <source>
        <dbReference type="ARBA" id="ARBA00022786"/>
    </source>
</evidence>
<dbReference type="InterPro" id="IPR002867">
    <property type="entry name" value="IBR_dom"/>
</dbReference>
<dbReference type="PROSITE" id="PS51873">
    <property type="entry name" value="TRIAD"/>
    <property type="match status" value="1"/>
</dbReference>
<evidence type="ECO:0000256" key="6">
    <source>
        <dbReference type="ARBA" id="ARBA00022833"/>
    </source>
</evidence>
<reference evidence="11" key="2">
    <citation type="submission" date="2020-11" db="EMBL/GenBank/DDBJ databases">
        <authorList>
            <person name="McCartney M.A."/>
            <person name="Auch B."/>
            <person name="Kono T."/>
            <person name="Mallez S."/>
            <person name="Becker A."/>
            <person name="Gohl D.M."/>
            <person name="Silverstein K.A.T."/>
            <person name="Koren S."/>
            <person name="Bechman K.B."/>
            <person name="Herman A."/>
            <person name="Abrahante J.E."/>
            <person name="Garbe J."/>
        </authorList>
    </citation>
    <scope>NUCLEOTIDE SEQUENCE</scope>
    <source>
        <strain evidence="11">Duluth1</strain>
        <tissue evidence="11">Whole animal</tissue>
    </source>
</reference>
<dbReference type="Proteomes" id="UP000828390">
    <property type="component" value="Unassembled WGS sequence"/>
</dbReference>
<keyword evidence="4 7" id="KW-0863">Zinc-finger</keyword>
<dbReference type="EMBL" id="JAIWYP010000001">
    <property type="protein sequence ID" value="KAH3884790.1"/>
    <property type="molecule type" value="Genomic_DNA"/>
</dbReference>
<proteinExistence type="predicted"/>
<comment type="caution">
    <text evidence="11">The sequence shown here is derived from an EMBL/GenBank/DDBJ whole genome shotgun (WGS) entry which is preliminary data.</text>
</comment>
<evidence type="ECO:0000259" key="9">
    <source>
        <dbReference type="PROSITE" id="PS50089"/>
    </source>
</evidence>
<feature type="domain" description="RING-type" evidence="9">
    <location>
        <begin position="549"/>
        <end position="599"/>
    </location>
</feature>
<sequence>MVQKFGKHDIQTGHTIRAFNSRHNRRYRRYCLLKMSAPRVKVNGRTLNIDHTVPYSLNKQARWELPELIVDTARAPSRFTAPEVQQQFVRHIRHHADRVEAMRKSYTQRNADIAIVLSNTCLRFMNVEQIDMRNNNLVTSCTMIFQTFSEIDQEISVLEGIQRSFSETRCRDINYTRIDVLTPSSLKTQAQVKPSHLEHHVSKNFKKHTAIVGKRKQNRQTCDVDLIEYYLSTVTAEDEAINICLENERQHQRTTITLCDYFPQNFFDDLKRTVVRADQQSPLSPQSVLPLSAVGEAATMASIQASTANESQANSRPSTADETLASSCAPTTVHSTRRIHFKMQGARILLRKDEVLGHDLRQMYGKRYIECGCFPRRFLLDISNNFYNMYSSDKFVQNSKVTRVTHAFLAFVRDSAHALDNKMEHAYKVFLNINAPSINNNVLVENLRLNDIMNITDVIAKSKQTVQLKYSSLLRYEEGTEPVNMTSKRSFLDDVLGWQTTSYLTNNTVLMDQWTSECNYIDTWSHGSECSAPYKCEDDGQTDVHSEVCALCMKPVRKYSVKTITLKTCKHCSCVTCFTRNIRSQMRMVVNPLKCPVMECSVTVEASTVISVIDIPECLQYLVQCQRKETETNPLKTFCPNTSCQRILVRNSLSTHEVQCPCGERLCFACCGLPHWPLSCDQYTAYLTMIFRRDVATQPPAEFVVNLRSLICRVCLTEVQKFDVLEASATMCTCHREICSRCLQQTRRPLIEHADTCSLVQTRPGYVSGTRLSKWKSLAFQHRSQRHPYRIQKLKANSKLLVRKLKPYILTSGMQLGFHVDEKVFSHESHKVRDYIDSFIDMYATACRVGELTSALIDIEGQEQCKQLQKCLLQLSVLSKTVIELFKSGGYQRPDRLHVELKEARTLGKQLLNAFYAGTFGR</sequence>
<evidence type="ECO:0000256" key="2">
    <source>
        <dbReference type="ARBA" id="ARBA00022723"/>
    </source>
</evidence>
<evidence type="ECO:0000313" key="12">
    <source>
        <dbReference type="Proteomes" id="UP000828390"/>
    </source>
</evidence>
<evidence type="ECO:0000256" key="3">
    <source>
        <dbReference type="ARBA" id="ARBA00022737"/>
    </source>
</evidence>
<keyword evidence="2" id="KW-0479">Metal-binding</keyword>
<name>A0A9D4RZH0_DREPO</name>
<evidence type="ECO:0000313" key="11">
    <source>
        <dbReference type="EMBL" id="KAH3884790.1"/>
    </source>
</evidence>
<accession>A0A9D4RZH0</accession>
<keyword evidence="3" id="KW-0677">Repeat</keyword>
<dbReference type="GO" id="GO:0016740">
    <property type="term" value="F:transferase activity"/>
    <property type="evidence" value="ECO:0007669"/>
    <property type="project" value="UniProtKB-KW"/>
</dbReference>
<evidence type="ECO:0000259" key="10">
    <source>
        <dbReference type="PROSITE" id="PS51873"/>
    </source>
</evidence>
<organism evidence="11 12">
    <name type="scientific">Dreissena polymorpha</name>
    <name type="common">Zebra mussel</name>
    <name type="synonym">Mytilus polymorpha</name>
    <dbReference type="NCBI Taxonomy" id="45954"/>
    <lineage>
        <taxon>Eukaryota</taxon>
        <taxon>Metazoa</taxon>
        <taxon>Spiralia</taxon>
        <taxon>Lophotrochozoa</taxon>
        <taxon>Mollusca</taxon>
        <taxon>Bivalvia</taxon>
        <taxon>Autobranchia</taxon>
        <taxon>Heteroconchia</taxon>
        <taxon>Euheterodonta</taxon>
        <taxon>Imparidentia</taxon>
        <taxon>Neoheterodontei</taxon>
        <taxon>Myida</taxon>
        <taxon>Dreissenoidea</taxon>
        <taxon>Dreissenidae</taxon>
        <taxon>Dreissena</taxon>
    </lineage>
</organism>
<evidence type="ECO:0000256" key="8">
    <source>
        <dbReference type="SAM" id="MobiDB-lite"/>
    </source>
</evidence>
<keyword evidence="5" id="KW-0833">Ubl conjugation pathway</keyword>
<evidence type="ECO:0000256" key="1">
    <source>
        <dbReference type="ARBA" id="ARBA00022679"/>
    </source>
</evidence>
<gene>
    <name evidence="11" type="ORF">DPMN_008776</name>
</gene>
<dbReference type="InterPro" id="IPR044066">
    <property type="entry name" value="TRIAD_supradom"/>
</dbReference>
<dbReference type="GO" id="GO:0008270">
    <property type="term" value="F:zinc ion binding"/>
    <property type="evidence" value="ECO:0007669"/>
    <property type="project" value="UniProtKB-KW"/>
</dbReference>
<keyword evidence="6" id="KW-0862">Zinc</keyword>
<reference evidence="11" key="1">
    <citation type="journal article" date="2019" name="bioRxiv">
        <title>The Genome of the Zebra Mussel, Dreissena polymorpha: A Resource for Invasive Species Research.</title>
        <authorList>
            <person name="McCartney M.A."/>
            <person name="Auch B."/>
            <person name="Kono T."/>
            <person name="Mallez S."/>
            <person name="Zhang Y."/>
            <person name="Obille A."/>
            <person name="Becker A."/>
            <person name="Abrahante J.E."/>
            <person name="Garbe J."/>
            <person name="Badalamenti J.P."/>
            <person name="Herman A."/>
            <person name="Mangelson H."/>
            <person name="Liachko I."/>
            <person name="Sullivan S."/>
            <person name="Sone E.D."/>
            <person name="Koren S."/>
            <person name="Silverstein K.A.T."/>
            <person name="Beckman K.B."/>
            <person name="Gohl D.M."/>
        </authorList>
    </citation>
    <scope>NUCLEOTIDE SEQUENCE</scope>
    <source>
        <strain evidence="11">Duluth1</strain>
        <tissue evidence="11">Whole animal</tissue>
    </source>
</reference>
<dbReference type="AlphaFoldDB" id="A0A9D4RZH0"/>
<keyword evidence="1" id="KW-0808">Transferase</keyword>
<evidence type="ECO:0000256" key="7">
    <source>
        <dbReference type="PROSITE-ProRule" id="PRU00175"/>
    </source>
</evidence>
<keyword evidence="12" id="KW-1185">Reference proteome</keyword>